<evidence type="ECO:0000256" key="4">
    <source>
        <dbReference type="ARBA" id="ARBA00022989"/>
    </source>
</evidence>
<sequence length="133" mass="14795">MLRKKRREEEESEINITPMMDIVFIMLIFFIVTTSFIKETGINPNRPEAETAIRAEQGNILIAIAPNDQIWMNKGPIELEAVKIMVEAAHAENPESSVVVVADELASTGLVLDVMDQIRSSGISKISLSAREK</sequence>
<reference evidence="7" key="1">
    <citation type="submission" date="2018-05" db="EMBL/GenBank/DDBJ databases">
        <authorList>
            <person name="Lanie J.A."/>
            <person name="Ng W.-L."/>
            <person name="Kazmierczak K.M."/>
            <person name="Andrzejewski T.M."/>
            <person name="Davidsen T.M."/>
            <person name="Wayne K.J."/>
            <person name="Tettelin H."/>
            <person name="Glass J.I."/>
            <person name="Rusch D."/>
            <person name="Podicherti R."/>
            <person name="Tsui H.-C.T."/>
            <person name="Winkler M.E."/>
        </authorList>
    </citation>
    <scope>NUCLEOTIDE SEQUENCE</scope>
</reference>
<keyword evidence="3 6" id="KW-0812">Transmembrane</keyword>
<dbReference type="InterPro" id="IPR003400">
    <property type="entry name" value="ExbD"/>
</dbReference>
<dbReference type="GO" id="GO:0005886">
    <property type="term" value="C:plasma membrane"/>
    <property type="evidence" value="ECO:0007669"/>
    <property type="project" value="UniProtKB-SubCell"/>
</dbReference>
<dbReference type="GO" id="GO:0022857">
    <property type="term" value="F:transmembrane transporter activity"/>
    <property type="evidence" value="ECO:0007669"/>
    <property type="project" value="InterPro"/>
</dbReference>
<dbReference type="EMBL" id="UINC01004671">
    <property type="protein sequence ID" value="SVA16036.1"/>
    <property type="molecule type" value="Genomic_DNA"/>
</dbReference>
<protein>
    <recommendedName>
        <fullName evidence="8">Biopolymer transporter ExbD</fullName>
    </recommendedName>
</protein>
<evidence type="ECO:0000256" key="5">
    <source>
        <dbReference type="ARBA" id="ARBA00023136"/>
    </source>
</evidence>
<gene>
    <name evidence="7" type="ORF">METZ01_LOCUS68890</name>
</gene>
<dbReference type="AlphaFoldDB" id="A0A381TIV8"/>
<feature type="transmembrane region" description="Helical" evidence="6">
    <location>
        <begin position="20"/>
        <end position="37"/>
    </location>
</feature>
<dbReference type="Pfam" id="PF02472">
    <property type="entry name" value="ExbD"/>
    <property type="match status" value="1"/>
</dbReference>
<keyword evidence="5 6" id="KW-0472">Membrane</keyword>
<evidence type="ECO:0000256" key="1">
    <source>
        <dbReference type="ARBA" id="ARBA00004162"/>
    </source>
</evidence>
<accession>A0A381TIV8</accession>
<name>A0A381TIV8_9ZZZZ</name>
<proteinExistence type="predicted"/>
<evidence type="ECO:0000256" key="2">
    <source>
        <dbReference type="ARBA" id="ARBA00022475"/>
    </source>
</evidence>
<organism evidence="7">
    <name type="scientific">marine metagenome</name>
    <dbReference type="NCBI Taxonomy" id="408172"/>
    <lineage>
        <taxon>unclassified sequences</taxon>
        <taxon>metagenomes</taxon>
        <taxon>ecological metagenomes</taxon>
    </lineage>
</organism>
<evidence type="ECO:0000256" key="6">
    <source>
        <dbReference type="SAM" id="Phobius"/>
    </source>
</evidence>
<evidence type="ECO:0008006" key="8">
    <source>
        <dbReference type="Google" id="ProtNLM"/>
    </source>
</evidence>
<dbReference type="PANTHER" id="PTHR30558">
    <property type="entry name" value="EXBD MEMBRANE COMPONENT OF PMF-DRIVEN MACROMOLECULE IMPORT SYSTEM"/>
    <property type="match status" value="1"/>
</dbReference>
<comment type="subcellular location">
    <subcellularLocation>
        <location evidence="1">Cell membrane</location>
        <topology evidence="1">Single-pass membrane protein</topology>
    </subcellularLocation>
</comment>
<dbReference type="PANTHER" id="PTHR30558:SF13">
    <property type="entry name" value="BIOPOLYMER TRANSPORT PROTEIN EXBD2"/>
    <property type="match status" value="1"/>
</dbReference>
<evidence type="ECO:0000256" key="3">
    <source>
        <dbReference type="ARBA" id="ARBA00022692"/>
    </source>
</evidence>
<keyword evidence="2" id="KW-1003">Cell membrane</keyword>
<keyword evidence="4 6" id="KW-1133">Transmembrane helix</keyword>
<evidence type="ECO:0000313" key="7">
    <source>
        <dbReference type="EMBL" id="SVA16036.1"/>
    </source>
</evidence>
<dbReference type="Gene3D" id="3.30.420.270">
    <property type="match status" value="1"/>
</dbReference>